<proteinExistence type="predicted"/>
<dbReference type="PROSITE" id="PS50930">
    <property type="entry name" value="HTH_LYTTR"/>
    <property type="match status" value="1"/>
</dbReference>
<protein>
    <recommendedName>
        <fullName evidence="2">HTH LytTR-type domain-containing protein</fullName>
    </recommendedName>
</protein>
<dbReference type="Gene3D" id="2.40.50.1020">
    <property type="entry name" value="LytTr DNA-binding domain"/>
    <property type="match status" value="1"/>
</dbReference>
<keyword evidence="1" id="KW-1133">Transmembrane helix</keyword>
<dbReference type="GO" id="GO:0003677">
    <property type="term" value="F:DNA binding"/>
    <property type="evidence" value="ECO:0007669"/>
    <property type="project" value="InterPro"/>
</dbReference>
<gene>
    <name evidence="3" type="ORF">DI396_08205</name>
</gene>
<feature type="transmembrane region" description="Helical" evidence="1">
    <location>
        <begin position="46"/>
        <end position="66"/>
    </location>
</feature>
<feature type="transmembrane region" description="Helical" evidence="1">
    <location>
        <begin position="78"/>
        <end position="98"/>
    </location>
</feature>
<evidence type="ECO:0000256" key="1">
    <source>
        <dbReference type="SAM" id="Phobius"/>
    </source>
</evidence>
<evidence type="ECO:0000259" key="2">
    <source>
        <dbReference type="PROSITE" id="PS50930"/>
    </source>
</evidence>
<dbReference type="EMBL" id="QFVT01000004">
    <property type="protein sequence ID" value="PYC48039.1"/>
    <property type="molecule type" value="Genomic_DNA"/>
</dbReference>
<feature type="transmembrane region" description="Helical" evidence="1">
    <location>
        <begin position="21"/>
        <end position="40"/>
    </location>
</feature>
<dbReference type="Proteomes" id="UP000248012">
    <property type="component" value="Unassembled WGS sequence"/>
</dbReference>
<dbReference type="AlphaFoldDB" id="A0A2V4MR69"/>
<evidence type="ECO:0000313" key="4">
    <source>
        <dbReference type="Proteomes" id="UP000248012"/>
    </source>
</evidence>
<name>A0A2V4MR69_9RHOB</name>
<comment type="caution">
    <text evidence="3">The sequence shown here is derived from an EMBL/GenBank/DDBJ whole genome shotgun (WGS) entry which is preliminary data.</text>
</comment>
<dbReference type="InterPro" id="IPR007492">
    <property type="entry name" value="LytTR_DNA-bd_dom"/>
</dbReference>
<accession>A0A2V4MR69</accession>
<dbReference type="SMART" id="SM00850">
    <property type="entry name" value="LytTR"/>
    <property type="match status" value="1"/>
</dbReference>
<keyword evidence="1" id="KW-0812">Transmembrane</keyword>
<keyword evidence="4" id="KW-1185">Reference proteome</keyword>
<reference evidence="3 4" key="1">
    <citation type="submission" date="2018-05" db="EMBL/GenBank/DDBJ databases">
        <title>Oceanovita maritima gen. nov., sp. nov., a marine bacterium in the family Rhodobacteraceae isolated from surface seawater of Lundu port Xiamen, China.</title>
        <authorList>
            <person name="Hetharua B.H."/>
            <person name="Min D."/>
            <person name="Liao H."/>
            <person name="Tian Y."/>
        </authorList>
    </citation>
    <scope>NUCLEOTIDE SEQUENCE [LARGE SCALE GENOMIC DNA]</scope>
    <source>
        <strain evidence="3 4">FSX-11</strain>
    </source>
</reference>
<sequence length="277" mass="30745">MKFFWDDLLNRLTSRLALASWLSLSFLAAVTGPFGTFFMMSAPRRAIYWFTVIGVSIVIATAVRVLAGQLFGHERRTLRDVAGITGNMVIFAPALIVFNHTLFPDTAPHLMDMRMLLIYVAVISIAVTVMRRLHESRSFQDNEAGGVGLSLAEDAPPNAPEKVHFSVPAAPPHLPRLAERLPQGSDLGGIVRLTVEDHFVDVIGHTGHERLRMRLADAVKEMEPVHGYCTHRSHWVAAEEIDSVQRIDGKTYLRMSNGDDVPVSRKFRPDLEAAGVL</sequence>
<organism evidence="3 4">
    <name type="scientific">Litorivita pollutaquae</name>
    <dbReference type="NCBI Taxonomy" id="2200892"/>
    <lineage>
        <taxon>Bacteria</taxon>
        <taxon>Pseudomonadati</taxon>
        <taxon>Pseudomonadota</taxon>
        <taxon>Alphaproteobacteria</taxon>
        <taxon>Rhodobacterales</taxon>
        <taxon>Paracoccaceae</taxon>
        <taxon>Litorivita</taxon>
    </lineage>
</organism>
<dbReference type="RefSeq" id="WP_110795689.1">
    <property type="nucleotide sequence ID" value="NZ_KZ826483.1"/>
</dbReference>
<dbReference type="OrthoDB" id="7028951at2"/>
<feature type="domain" description="HTH LytTR-type" evidence="2">
    <location>
        <begin position="190"/>
        <end position="277"/>
    </location>
</feature>
<keyword evidence="1" id="KW-0472">Membrane</keyword>
<dbReference type="Pfam" id="PF04397">
    <property type="entry name" value="LytTR"/>
    <property type="match status" value="1"/>
</dbReference>
<evidence type="ECO:0000313" key="3">
    <source>
        <dbReference type="EMBL" id="PYC48039.1"/>
    </source>
</evidence>
<feature type="transmembrane region" description="Helical" evidence="1">
    <location>
        <begin position="113"/>
        <end position="130"/>
    </location>
</feature>